<dbReference type="CDD" id="cd03112">
    <property type="entry name" value="CobW-like"/>
    <property type="match status" value="1"/>
</dbReference>
<evidence type="ECO:0000256" key="4">
    <source>
        <dbReference type="ARBA" id="ARBA00034320"/>
    </source>
</evidence>
<dbReference type="SUPFAM" id="SSF90002">
    <property type="entry name" value="Hypothetical protein YjiA, C-terminal domain"/>
    <property type="match status" value="1"/>
</dbReference>
<feature type="domain" description="CobW C-terminal" evidence="7">
    <location>
        <begin position="235"/>
        <end position="329"/>
    </location>
</feature>
<dbReference type="InterPro" id="IPR011629">
    <property type="entry name" value="CobW-like_C"/>
</dbReference>
<dbReference type="Gene3D" id="3.40.50.300">
    <property type="entry name" value="P-loop containing nucleotide triphosphate hydrolases"/>
    <property type="match status" value="1"/>
</dbReference>
<dbReference type="SMART" id="SM00833">
    <property type="entry name" value="CobW_C"/>
    <property type="match status" value="1"/>
</dbReference>
<evidence type="ECO:0000256" key="3">
    <source>
        <dbReference type="ARBA" id="ARBA00023186"/>
    </source>
</evidence>
<dbReference type="InterPro" id="IPR027417">
    <property type="entry name" value="P-loop_NTPase"/>
</dbReference>
<dbReference type="GO" id="GO:0005737">
    <property type="term" value="C:cytoplasm"/>
    <property type="evidence" value="ECO:0007669"/>
    <property type="project" value="TreeGrafter"/>
</dbReference>
<gene>
    <name evidence="8" type="ordered locus">Sthe_2995</name>
</gene>
<comment type="catalytic activity">
    <reaction evidence="6">
        <text>GTP + H2O = GDP + phosphate + H(+)</text>
        <dbReference type="Rhea" id="RHEA:19669"/>
        <dbReference type="ChEBI" id="CHEBI:15377"/>
        <dbReference type="ChEBI" id="CHEBI:15378"/>
        <dbReference type="ChEBI" id="CHEBI:37565"/>
        <dbReference type="ChEBI" id="CHEBI:43474"/>
        <dbReference type="ChEBI" id="CHEBI:58189"/>
    </reaction>
    <physiologicalReaction direction="left-to-right" evidence="6">
        <dbReference type="Rhea" id="RHEA:19670"/>
    </physiologicalReaction>
</comment>
<dbReference type="FunCoup" id="D1C9A5">
    <property type="interactions" value="246"/>
</dbReference>
<reference evidence="9" key="1">
    <citation type="submission" date="2009-11" db="EMBL/GenBank/DDBJ databases">
        <title>The complete chromosome 2 of Sphaerobacter thermophilus DSM 20745.</title>
        <authorList>
            <person name="Lucas S."/>
            <person name="Copeland A."/>
            <person name="Lapidus A."/>
            <person name="Glavina del Rio T."/>
            <person name="Dalin E."/>
            <person name="Tice H."/>
            <person name="Bruce D."/>
            <person name="Goodwin L."/>
            <person name="Pitluck S."/>
            <person name="Kyrpides N."/>
            <person name="Mavromatis K."/>
            <person name="Ivanova N."/>
            <person name="Mikhailova N."/>
            <person name="LaButti K.M."/>
            <person name="Clum A."/>
            <person name="Sun H.I."/>
            <person name="Brettin T."/>
            <person name="Detter J.C."/>
            <person name="Han C."/>
            <person name="Larimer F."/>
            <person name="Land M."/>
            <person name="Hauser L."/>
            <person name="Markowitz V."/>
            <person name="Cheng J.F."/>
            <person name="Hugenholtz P."/>
            <person name="Woyke T."/>
            <person name="Wu D."/>
            <person name="Steenblock K."/>
            <person name="Schneider S."/>
            <person name="Pukall R."/>
            <person name="Goeker M."/>
            <person name="Klenk H.P."/>
            <person name="Eisen J.A."/>
        </authorList>
    </citation>
    <scope>NUCLEOTIDE SEQUENCE [LARGE SCALE GENOMIC DNA]</scope>
    <source>
        <strain evidence="9">ATCC 49802 / DSM 20745 / S 6022</strain>
    </source>
</reference>
<dbReference type="Proteomes" id="UP000002027">
    <property type="component" value="Chromosome 2"/>
</dbReference>
<accession>D1C9A5</accession>
<name>D1C9A5_SPHTD</name>
<dbReference type="Gene3D" id="3.30.1220.10">
    <property type="entry name" value="CobW-like, C-terminal domain"/>
    <property type="match status" value="1"/>
</dbReference>
<dbReference type="AlphaFoldDB" id="D1C9A5"/>
<organism evidence="8 9">
    <name type="scientific">Sphaerobacter thermophilus (strain ATCC 49802 / DSM 20745 / KCCM 41009 / NCIMB 13125 / S 6022)</name>
    <dbReference type="NCBI Taxonomy" id="479434"/>
    <lineage>
        <taxon>Bacteria</taxon>
        <taxon>Pseudomonadati</taxon>
        <taxon>Thermomicrobiota</taxon>
        <taxon>Thermomicrobia</taxon>
        <taxon>Sphaerobacterales</taxon>
        <taxon>Sphaerobacterineae</taxon>
        <taxon>Sphaerobacteraceae</taxon>
        <taxon>Sphaerobacter</taxon>
    </lineage>
</organism>
<dbReference type="STRING" id="479434.Sthe_2995"/>
<evidence type="ECO:0000313" key="9">
    <source>
        <dbReference type="Proteomes" id="UP000002027"/>
    </source>
</evidence>
<dbReference type="HOGENOM" id="CLU_017452_0_2_0"/>
<dbReference type="InParanoid" id="D1C9A5"/>
<dbReference type="Pfam" id="PF02492">
    <property type="entry name" value="cobW"/>
    <property type="match status" value="1"/>
</dbReference>
<evidence type="ECO:0000256" key="2">
    <source>
        <dbReference type="ARBA" id="ARBA00022801"/>
    </source>
</evidence>
<dbReference type="eggNOG" id="COG0523">
    <property type="taxonomic scope" value="Bacteria"/>
</dbReference>
<comment type="similarity">
    <text evidence="4">Belongs to the SIMIBI class G3E GTPase family. ZNG1 subfamily.</text>
</comment>
<evidence type="ECO:0000256" key="1">
    <source>
        <dbReference type="ARBA" id="ARBA00022741"/>
    </source>
</evidence>
<evidence type="ECO:0000256" key="6">
    <source>
        <dbReference type="ARBA" id="ARBA00049117"/>
    </source>
</evidence>
<protein>
    <submittedName>
        <fullName evidence="8">Cobalamin synthesis protein P47K</fullName>
    </submittedName>
</protein>
<keyword evidence="1" id="KW-0547">Nucleotide-binding</keyword>
<proteinExistence type="inferred from homology"/>
<dbReference type="SUPFAM" id="SSF52540">
    <property type="entry name" value="P-loop containing nucleoside triphosphate hydrolases"/>
    <property type="match status" value="1"/>
</dbReference>
<reference evidence="8 9" key="2">
    <citation type="journal article" date="2010" name="Stand. Genomic Sci.">
        <title>Complete genome sequence of Desulfohalobium retbaense type strain (HR(100)).</title>
        <authorList>
            <person name="Spring S."/>
            <person name="Nolan M."/>
            <person name="Lapidus A."/>
            <person name="Glavina Del Rio T."/>
            <person name="Copeland A."/>
            <person name="Tice H."/>
            <person name="Cheng J.F."/>
            <person name="Lucas S."/>
            <person name="Land M."/>
            <person name="Chen F."/>
            <person name="Bruce D."/>
            <person name="Goodwin L."/>
            <person name="Pitluck S."/>
            <person name="Ivanova N."/>
            <person name="Mavromatis K."/>
            <person name="Mikhailova N."/>
            <person name="Pati A."/>
            <person name="Chen A."/>
            <person name="Palaniappan K."/>
            <person name="Hauser L."/>
            <person name="Chang Y.J."/>
            <person name="Jeffries C.D."/>
            <person name="Munk C."/>
            <person name="Kiss H."/>
            <person name="Chain P."/>
            <person name="Han C."/>
            <person name="Brettin T."/>
            <person name="Detter J.C."/>
            <person name="Schuler E."/>
            <person name="Goker M."/>
            <person name="Rohde M."/>
            <person name="Bristow J."/>
            <person name="Eisen J.A."/>
            <person name="Markowitz V."/>
            <person name="Hugenholtz P."/>
            <person name="Kyrpides N.C."/>
            <person name="Klenk H.P."/>
        </authorList>
    </citation>
    <scope>NUCLEOTIDE SEQUENCE [LARGE SCALE GENOMIC DNA]</scope>
    <source>
        <strain evidence="9">ATCC 49802 / DSM 20745 / S 6022</strain>
    </source>
</reference>
<evidence type="ECO:0000259" key="7">
    <source>
        <dbReference type="SMART" id="SM00833"/>
    </source>
</evidence>
<dbReference type="PANTHER" id="PTHR13748">
    <property type="entry name" value="COBW-RELATED"/>
    <property type="match status" value="1"/>
</dbReference>
<dbReference type="PANTHER" id="PTHR13748:SF62">
    <property type="entry name" value="COBW DOMAIN-CONTAINING PROTEIN"/>
    <property type="match status" value="1"/>
</dbReference>
<dbReference type="InterPro" id="IPR036627">
    <property type="entry name" value="CobW-likC_sf"/>
</dbReference>
<dbReference type="KEGG" id="sti:Sthe_2995"/>
<evidence type="ECO:0000256" key="5">
    <source>
        <dbReference type="ARBA" id="ARBA00045658"/>
    </source>
</evidence>
<keyword evidence="2" id="KW-0378">Hydrolase</keyword>
<dbReference type="EMBL" id="CP001824">
    <property type="protein sequence ID" value="ACZ40398.1"/>
    <property type="molecule type" value="Genomic_DNA"/>
</dbReference>
<sequence>MSVENRIPVLIVSGFLGSGKTTLLRRFLRHPLAGEVAIIVNEFGEVGIDHHLIRKTDERTVLLDHGCICCSMRSDLAHALRELLSKRDRGAIPRFDRVVIETTGLADPVPIVHTIVSDPVVRNHFRVERLAVTLDAVSGQTNLATYGEAVRQIAAADAVILTKLDLVEEEVVDELRATLAAINPSAMVLDSAFGRTDFDRLLAAGVAGLGALEAVSADGTGPEPAPVVAHGMGAVASRCIVIDRPLDWHMFGVWLTMLLHRHGSRILRMKGFLNVGGEGGPLVLEGVQHVIHAPRHLREWPDDDRRSRIVVITRDLDIDLIEESLHAFQNAAQSA</sequence>
<dbReference type="InterPro" id="IPR051316">
    <property type="entry name" value="Zinc-reg_GTPase_activator"/>
</dbReference>
<comment type="function">
    <text evidence="5">Zinc chaperone that directly transfers zinc cofactor to target proteins, thereby activating them. Zinc is transferred from the CXCC motif in the GTPase domain to the zinc binding site in target proteins in a process requiring GTP hydrolysis.</text>
</comment>
<keyword evidence="3" id="KW-0143">Chaperone</keyword>
<dbReference type="InterPro" id="IPR003495">
    <property type="entry name" value="CobW/HypB/UreG_nucleotide-bd"/>
</dbReference>
<dbReference type="GO" id="GO:0016787">
    <property type="term" value="F:hydrolase activity"/>
    <property type="evidence" value="ECO:0007669"/>
    <property type="project" value="UniProtKB-KW"/>
</dbReference>
<dbReference type="GO" id="GO:0000166">
    <property type="term" value="F:nucleotide binding"/>
    <property type="evidence" value="ECO:0007669"/>
    <property type="project" value="UniProtKB-KW"/>
</dbReference>
<dbReference type="RefSeq" id="WP_012873433.1">
    <property type="nucleotide sequence ID" value="NC_013524.1"/>
</dbReference>
<keyword evidence="9" id="KW-1185">Reference proteome</keyword>
<dbReference type="Pfam" id="PF07683">
    <property type="entry name" value="CobW_C"/>
    <property type="match status" value="1"/>
</dbReference>
<evidence type="ECO:0000313" key="8">
    <source>
        <dbReference type="EMBL" id="ACZ40398.1"/>
    </source>
</evidence>